<comment type="similarity">
    <text evidence="1 5">Belongs to the Fmt family.</text>
</comment>
<evidence type="ECO:0000256" key="4">
    <source>
        <dbReference type="ARBA" id="ARBA00022917"/>
    </source>
</evidence>
<dbReference type="CDD" id="cd08646">
    <property type="entry name" value="FMT_core_Met-tRNA-FMT_N"/>
    <property type="match status" value="1"/>
</dbReference>
<dbReference type="GO" id="GO:0004479">
    <property type="term" value="F:methionyl-tRNA formyltransferase activity"/>
    <property type="evidence" value="ECO:0007669"/>
    <property type="project" value="UniProtKB-EC"/>
</dbReference>
<accession>A0ABX0CCD9</accession>
<dbReference type="Gene3D" id="3.40.50.12230">
    <property type="match status" value="1"/>
</dbReference>
<proteinExistence type="inferred from homology"/>
<dbReference type="Pfam" id="PF02911">
    <property type="entry name" value="Formyl_trans_C"/>
    <property type="match status" value="1"/>
</dbReference>
<dbReference type="InterPro" id="IPR011034">
    <property type="entry name" value="Formyl_transferase-like_C_sf"/>
</dbReference>
<reference evidence="9 10" key="1">
    <citation type="submission" date="2019-10" db="EMBL/GenBank/DDBJ databases">
        <title>Bifidobacterium from non-human primates.</title>
        <authorList>
            <person name="Modesto M."/>
        </authorList>
    </citation>
    <scope>NUCLEOTIDE SEQUENCE [LARGE SCALE GENOMIC DNA]</scope>
    <source>
        <strain evidence="9 10">SMA1</strain>
    </source>
</reference>
<dbReference type="Pfam" id="PF00551">
    <property type="entry name" value="Formyl_trans_N"/>
    <property type="match status" value="1"/>
</dbReference>
<dbReference type="PANTHER" id="PTHR11138:SF5">
    <property type="entry name" value="METHIONYL-TRNA FORMYLTRANSFERASE, MITOCHONDRIAL"/>
    <property type="match status" value="1"/>
</dbReference>
<evidence type="ECO:0000259" key="8">
    <source>
        <dbReference type="Pfam" id="PF02911"/>
    </source>
</evidence>
<evidence type="ECO:0000256" key="5">
    <source>
        <dbReference type="HAMAP-Rule" id="MF_00182"/>
    </source>
</evidence>
<keyword evidence="4 5" id="KW-0648">Protein biosynthesis</keyword>
<dbReference type="NCBIfam" id="TIGR00460">
    <property type="entry name" value="fmt"/>
    <property type="match status" value="1"/>
</dbReference>
<feature type="domain" description="Formyl transferase N-terminal" evidence="7">
    <location>
        <begin position="60"/>
        <end position="236"/>
    </location>
</feature>
<gene>
    <name evidence="5" type="primary">fmt</name>
    <name evidence="9" type="ORF">GFD18_07350</name>
</gene>
<dbReference type="CDD" id="cd08704">
    <property type="entry name" value="Met_tRNA_FMT_C"/>
    <property type="match status" value="1"/>
</dbReference>
<name>A0ABX0CCD9_9BIFI</name>
<feature type="binding site" evidence="5">
    <location>
        <begin position="166"/>
        <end position="169"/>
    </location>
    <ligand>
        <name>(6S)-5,6,7,8-tetrahydrofolate</name>
        <dbReference type="ChEBI" id="CHEBI:57453"/>
    </ligand>
</feature>
<evidence type="ECO:0000256" key="3">
    <source>
        <dbReference type="ARBA" id="ARBA00022679"/>
    </source>
</evidence>
<dbReference type="InterPro" id="IPR036477">
    <property type="entry name" value="Formyl_transf_N_sf"/>
</dbReference>
<dbReference type="PANTHER" id="PTHR11138">
    <property type="entry name" value="METHIONYL-TRNA FORMYLTRANSFERASE"/>
    <property type="match status" value="1"/>
</dbReference>
<keyword evidence="10" id="KW-1185">Reference proteome</keyword>
<feature type="compositionally biased region" description="Polar residues" evidence="6">
    <location>
        <begin position="12"/>
        <end position="28"/>
    </location>
</feature>
<evidence type="ECO:0000256" key="2">
    <source>
        <dbReference type="ARBA" id="ARBA00012261"/>
    </source>
</evidence>
<feature type="region of interest" description="Disordered" evidence="6">
    <location>
        <begin position="1"/>
        <end position="30"/>
    </location>
</feature>
<dbReference type="InterPro" id="IPR044135">
    <property type="entry name" value="Met-tRNA-FMT_C"/>
</dbReference>
<dbReference type="EMBL" id="WHZU01000011">
    <property type="protein sequence ID" value="NEH11901.1"/>
    <property type="molecule type" value="Genomic_DNA"/>
</dbReference>
<dbReference type="InterPro" id="IPR005794">
    <property type="entry name" value="Fmt"/>
</dbReference>
<evidence type="ECO:0000259" key="7">
    <source>
        <dbReference type="Pfam" id="PF00551"/>
    </source>
</evidence>
<dbReference type="HAMAP" id="MF_00182">
    <property type="entry name" value="Formyl_trans"/>
    <property type="match status" value="1"/>
</dbReference>
<keyword evidence="3 5" id="KW-0808">Transferase</keyword>
<evidence type="ECO:0000313" key="10">
    <source>
        <dbReference type="Proteomes" id="UP000475155"/>
    </source>
</evidence>
<feature type="domain" description="Formyl transferase C-terminal" evidence="8">
    <location>
        <begin position="260"/>
        <end position="367"/>
    </location>
</feature>
<organism evidence="9 10">
    <name type="scientific">Bifidobacterium saimiriisciurei</name>
    <dbReference type="NCBI Taxonomy" id="2661627"/>
    <lineage>
        <taxon>Bacteria</taxon>
        <taxon>Bacillati</taxon>
        <taxon>Actinomycetota</taxon>
        <taxon>Actinomycetes</taxon>
        <taxon>Bifidobacteriales</taxon>
        <taxon>Bifidobacteriaceae</taxon>
        <taxon>Bifidobacterium</taxon>
    </lineage>
</organism>
<dbReference type="SUPFAM" id="SSF53328">
    <property type="entry name" value="Formyltransferase"/>
    <property type="match status" value="1"/>
</dbReference>
<dbReference type="InterPro" id="IPR041711">
    <property type="entry name" value="Met-tRNA-FMT_N"/>
</dbReference>
<dbReference type="InterPro" id="IPR005793">
    <property type="entry name" value="Formyl_trans_C"/>
</dbReference>
<comment type="catalytic activity">
    <reaction evidence="5">
        <text>L-methionyl-tRNA(fMet) + (6R)-10-formyltetrahydrofolate = N-formyl-L-methionyl-tRNA(fMet) + (6S)-5,6,7,8-tetrahydrofolate + H(+)</text>
        <dbReference type="Rhea" id="RHEA:24380"/>
        <dbReference type="Rhea" id="RHEA-COMP:9952"/>
        <dbReference type="Rhea" id="RHEA-COMP:9953"/>
        <dbReference type="ChEBI" id="CHEBI:15378"/>
        <dbReference type="ChEBI" id="CHEBI:57453"/>
        <dbReference type="ChEBI" id="CHEBI:78530"/>
        <dbReference type="ChEBI" id="CHEBI:78844"/>
        <dbReference type="ChEBI" id="CHEBI:195366"/>
        <dbReference type="EC" id="2.1.2.9"/>
    </reaction>
</comment>
<evidence type="ECO:0000313" key="9">
    <source>
        <dbReference type="EMBL" id="NEH11901.1"/>
    </source>
</evidence>
<evidence type="ECO:0000256" key="1">
    <source>
        <dbReference type="ARBA" id="ARBA00010699"/>
    </source>
</evidence>
<dbReference type="Proteomes" id="UP000475155">
    <property type="component" value="Unassembled WGS sequence"/>
</dbReference>
<protein>
    <recommendedName>
        <fullName evidence="2 5">Methionyl-tRNA formyltransferase</fullName>
        <ecNumber evidence="2 5">2.1.2.9</ecNumber>
    </recommendedName>
</protein>
<dbReference type="SUPFAM" id="SSF50486">
    <property type="entry name" value="FMT C-terminal domain-like"/>
    <property type="match status" value="1"/>
</dbReference>
<comment type="caution">
    <text evidence="9">The sequence shown here is derived from an EMBL/GenBank/DDBJ whole genome shotgun (WGS) entry which is preliminary data.</text>
</comment>
<evidence type="ECO:0000256" key="6">
    <source>
        <dbReference type="SAM" id="MobiDB-lite"/>
    </source>
</evidence>
<sequence length="376" mass="40080">MRRASGECASPTRRSCASCSSPTAWTSPPCSPCDKPHAIHDHQTRNHQARNQGRTTLLRILFCGTPDVAVPSLRALAEAEGLEVACVLTRPDAPKGRGRRLTPSPVKQAALELGIPVIDANPRDPGFVDELARWDVEAAAVVAYGRILPQSALDALPKGWYNLHFSLLPQWRGAAPAQRAIWSGQTSTGATVFRITLGMDEGPILLQDHTEIGGHETSGELLAAMAESGSGLLVQAMRSVADGTAEPREQPAEGVTIADKIRTEDAHVSFDVPVEQADRQIRACTPDPGAWCRFSRSADAEAITLHILAARPADTSRPNVPGDLQPGALTAGKKNVWVGTATEPLELLEVKAQGKKAMRAADWARGAHLETGAHCA</sequence>
<dbReference type="EC" id="2.1.2.9" evidence="2 5"/>
<comment type="function">
    <text evidence="5">Attaches a formyl group to the free amino group of methionyl-tRNA(fMet). The formyl group appears to play a dual role in the initiator identity of N-formylmethionyl-tRNA by promoting its recognition by IF2 and preventing the misappropriation of this tRNA by the elongation apparatus.</text>
</comment>
<dbReference type="InterPro" id="IPR002376">
    <property type="entry name" value="Formyl_transf_N"/>
</dbReference>